<reference evidence="1" key="1">
    <citation type="journal article" date="2019" name="bioRxiv">
        <title>The Genome of the Zebra Mussel, Dreissena polymorpha: A Resource for Invasive Species Research.</title>
        <authorList>
            <person name="McCartney M.A."/>
            <person name="Auch B."/>
            <person name="Kono T."/>
            <person name="Mallez S."/>
            <person name="Zhang Y."/>
            <person name="Obille A."/>
            <person name="Becker A."/>
            <person name="Abrahante J.E."/>
            <person name="Garbe J."/>
            <person name="Badalamenti J.P."/>
            <person name="Herman A."/>
            <person name="Mangelson H."/>
            <person name="Liachko I."/>
            <person name="Sullivan S."/>
            <person name="Sone E.D."/>
            <person name="Koren S."/>
            <person name="Silverstein K.A.T."/>
            <person name="Beckman K.B."/>
            <person name="Gohl D.M."/>
        </authorList>
    </citation>
    <scope>NUCLEOTIDE SEQUENCE</scope>
    <source>
        <strain evidence="1">Duluth1</strain>
        <tissue evidence="1">Whole animal</tissue>
    </source>
</reference>
<gene>
    <name evidence="1" type="ORF">DPMN_181447</name>
</gene>
<accession>A0A9D4I1N2</accession>
<comment type="caution">
    <text evidence="1">The sequence shown here is derived from an EMBL/GenBank/DDBJ whole genome shotgun (WGS) entry which is preliminary data.</text>
</comment>
<dbReference type="EMBL" id="JAIWYP010000010">
    <property type="protein sequence ID" value="KAH3747026.1"/>
    <property type="molecule type" value="Genomic_DNA"/>
</dbReference>
<reference evidence="1" key="2">
    <citation type="submission" date="2020-11" db="EMBL/GenBank/DDBJ databases">
        <authorList>
            <person name="McCartney M.A."/>
            <person name="Auch B."/>
            <person name="Kono T."/>
            <person name="Mallez S."/>
            <person name="Becker A."/>
            <person name="Gohl D.M."/>
            <person name="Silverstein K.A.T."/>
            <person name="Koren S."/>
            <person name="Bechman K.B."/>
            <person name="Herman A."/>
            <person name="Abrahante J.E."/>
            <person name="Garbe J."/>
        </authorList>
    </citation>
    <scope>NUCLEOTIDE SEQUENCE</scope>
    <source>
        <strain evidence="1">Duluth1</strain>
        <tissue evidence="1">Whole animal</tissue>
    </source>
</reference>
<keyword evidence="2" id="KW-1185">Reference proteome</keyword>
<organism evidence="1 2">
    <name type="scientific">Dreissena polymorpha</name>
    <name type="common">Zebra mussel</name>
    <name type="synonym">Mytilus polymorpha</name>
    <dbReference type="NCBI Taxonomy" id="45954"/>
    <lineage>
        <taxon>Eukaryota</taxon>
        <taxon>Metazoa</taxon>
        <taxon>Spiralia</taxon>
        <taxon>Lophotrochozoa</taxon>
        <taxon>Mollusca</taxon>
        <taxon>Bivalvia</taxon>
        <taxon>Autobranchia</taxon>
        <taxon>Heteroconchia</taxon>
        <taxon>Euheterodonta</taxon>
        <taxon>Imparidentia</taxon>
        <taxon>Neoheterodontei</taxon>
        <taxon>Myida</taxon>
        <taxon>Dreissenoidea</taxon>
        <taxon>Dreissenidae</taxon>
        <taxon>Dreissena</taxon>
    </lineage>
</organism>
<dbReference type="AlphaFoldDB" id="A0A9D4I1N2"/>
<name>A0A9D4I1N2_DREPO</name>
<proteinExistence type="predicted"/>
<evidence type="ECO:0000313" key="1">
    <source>
        <dbReference type="EMBL" id="KAH3747026.1"/>
    </source>
</evidence>
<protein>
    <submittedName>
        <fullName evidence="1">Uncharacterized protein</fullName>
    </submittedName>
</protein>
<evidence type="ECO:0000313" key="2">
    <source>
        <dbReference type="Proteomes" id="UP000828390"/>
    </source>
</evidence>
<dbReference type="Proteomes" id="UP000828390">
    <property type="component" value="Unassembled WGS sequence"/>
</dbReference>
<sequence>MDGRKYWLLVEEMNGRTDLRTNESTGYPTKERIESMMDGYREGTRYGRNALEGKTDANTEKRTGQSINAPAPKKISYITVRL</sequence>